<feature type="transmembrane region" description="Helical" evidence="4">
    <location>
        <begin position="139"/>
        <end position="157"/>
    </location>
</feature>
<evidence type="ECO:0000256" key="2">
    <source>
        <dbReference type="ARBA" id="ARBA00023002"/>
    </source>
</evidence>
<dbReference type="PRINTS" id="PR00081">
    <property type="entry name" value="GDHRDH"/>
</dbReference>
<keyword evidence="7" id="KW-1185">Reference proteome</keyword>
<keyword evidence="4" id="KW-0812">Transmembrane</keyword>
<keyword evidence="4" id="KW-1133">Transmembrane helix</keyword>
<sequence length="261" mass="27715">MTALDRGSWALVTGASGGLGAEFAQLLAERGCNLVLVARSAEALTVLAETLARAHGVAVHVEVLDLALPDAAAELKRRTDRQGLRIDVLINNAGVGVHGDFAGADPQRLQQMLDLNVSALTRLARLYGEDMRRRGRGHMLLVSSLLGFMASPVYAAYAATKAYVLSLGEALHDELAPHGVTVTVLAPGLTDTAFTRTAGHKVSATLALMRMKPRPVAEAGLRALEAGRACVVPGVMNKLSAWSTRFTPRSVHRRIMQALLA</sequence>
<dbReference type="PROSITE" id="PS00061">
    <property type="entry name" value="ADH_SHORT"/>
    <property type="match status" value="1"/>
</dbReference>
<dbReference type="AlphaFoldDB" id="F5RD50"/>
<dbReference type="STRING" id="1000565.METUNv1_02209"/>
<reference evidence="6 7" key="1">
    <citation type="journal article" date="2011" name="J. Bacteriol.">
        <title>Genome sequence of Methyloversatilis universalis FAM5T, a methylotrophic representative of the order Rhodocyclales.</title>
        <authorList>
            <person name="Kittichotirat W."/>
            <person name="Good N.M."/>
            <person name="Hall R."/>
            <person name="Bringel F."/>
            <person name="Lajus A."/>
            <person name="Medigue C."/>
            <person name="Smalley N.E."/>
            <person name="Beck D."/>
            <person name="Bumgarner R."/>
            <person name="Vuilleumier S."/>
            <person name="Kalyuzhnaya M.G."/>
        </authorList>
    </citation>
    <scope>NUCLEOTIDE SEQUENCE [LARGE SCALE GENOMIC DNA]</scope>
    <source>
        <strain evidence="7">ATCC BAA-1314 / JCM 13912 / FAM5</strain>
    </source>
</reference>
<organism evidence="6 7">
    <name type="scientific">Methyloversatilis universalis (strain ATCC BAA-1314 / DSM 25237 / JCM 13912 / CCUG 52030 / FAM5)</name>
    <dbReference type="NCBI Taxonomy" id="1000565"/>
    <lineage>
        <taxon>Bacteria</taxon>
        <taxon>Pseudomonadati</taxon>
        <taxon>Pseudomonadota</taxon>
        <taxon>Betaproteobacteria</taxon>
        <taxon>Nitrosomonadales</taxon>
        <taxon>Sterolibacteriaceae</taxon>
        <taxon>Methyloversatilis</taxon>
    </lineage>
</organism>
<keyword evidence="2" id="KW-0560">Oxidoreductase</keyword>
<dbReference type="GO" id="GO:0016491">
    <property type="term" value="F:oxidoreductase activity"/>
    <property type="evidence" value="ECO:0007669"/>
    <property type="project" value="UniProtKB-KW"/>
</dbReference>
<dbReference type="Proteomes" id="UP000005019">
    <property type="component" value="Unassembled WGS sequence"/>
</dbReference>
<dbReference type="CDD" id="cd05233">
    <property type="entry name" value="SDR_c"/>
    <property type="match status" value="1"/>
</dbReference>
<dbReference type="SMART" id="SM00822">
    <property type="entry name" value="PKS_KR"/>
    <property type="match status" value="1"/>
</dbReference>
<evidence type="ECO:0000256" key="4">
    <source>
        <dbReference type="SAM" id="Phobius"/>
    </source>
</evidence>
<dbReference type="PANTHER" id="PTHR44196:SF2">
    <property type="entry name" value="SHORT-CHAIN DEHYDROGENASE-RELATED"/>
    <property type="match status" value="1"/>
</dbReference>
<dbReference type="eggNOG" id="COG0300">
    <property type="taxonomic scope" value="Bacteria"/>
</dbReference>
<dbReference type="PIRSF" id="PIRSF000126">
    <property type="entry name" value="11-beta-HSD1"/>
    <property type="match status" value="1"/>
</dbReference>
<dbReference type="InterPro" id="IPR020904">
    <property type="entry name" value="Sc_DH/Rdtase_CS"/>
</dbReference>
<dbReference type="SUPFAM" id="SSF51735">
    <property type="entry name" value="NAD(P)-binding Rossmann-fold domains"/>
    <property type="match status" value="1"/>
</dbReference>
<evidence type="ECO:0000256" key="1">
    <source>
        <dbReference type="ARBA" id="ARBA00006484"/>
    </source>
</evidence>
<dbReference type="GO" id="GO:0016020">
    <property type="term" value="C:membrane"/>
    <property type="evidence" value="ECO:0007669"/>
    <property type="project" value="TreeGrafter"/>
</dbReference>
<dbReference type="EMBL" id="AFHG01000050">
    <property type="protein sequence ID" value="EGK71521.1"/>
    <property type="molecule type" value="Genomic_DNA"/>
</dbReference>
<feature type="domain" description="Ketoreductase" evidence="5">
    <location>
        <begin position="8"/>
        <end position="190"/>
    </location>
</feature>
<dbReference type="Gene3D" id="3.40.50.720">
    <property type="entry name" value="NAD(P)-binding Rossmann-like Domain"/>
    <property type="match status" value="1"/>
</dbReference>
<dbReference type="InterPro" id="IPR002347">
    <property type="entry name" value="SDR_fam"/>
</dbReference>
<dbReference type="OrthoDB" id="8793699at2"/>
<dbReference type="InterPro" id="IPR057326">
    <property type="entry name" value="KR_dom"/>
</dbReference>
<proteinExistence type="inferred from homology"/>
<dbReference type="RefSeq" id="WP_008061623.1">
    <property type="nucleotide sequence ID" value="NZ_AFHG01000050.1"/>
</dbReference>
<dbReference type="PRINTS" id="PR00080">
    <property type="entry name" value="SDRFAMILY"/>
</dbReference>
<comment type="caution">
    <text evidence="6">The sequence shown here is derived from an EMBL/GenBank/DDBJ whole genome shotgun (WGS) entry which is preliminary data.</text>
</comment>
<dbReference type="PANTHER" id="PTHR44196">
    <property type="entry name" value="DEHYDROGENASE/REDUCTASE SDR FAMILY MEMBER 7B"/>
    <property type="match status" value="1"/>
</dbReference>
<dbReference type="Pfam" id="PF00106">
    <property type="entry name" value="adh_short"/>
    <property type="match status" value="1"/>
</dbReference>
<comment type="similarity">
    <text evidence="1 3">Belongs to the short-chain dehydrogenases/reductases (SDR) family.</text>
</comment>
<evidence type="ECO:0000259" key="5">
    <source>
        <dbReference type="SMART" id="SM00822"/>
    </source>
</evidence>
<keyword evidence="4" id="KW-0472">Membrane</keyword>
<name>F5RD50_METUF</name>
<dbReference type="InterPro" id="IPR036291">
    <property type="entry name" value="NAD(P)-bd_dom_sf"/>
</dbReference>
<protein>
    <submittedName>
        <fullName evidence="6">Short-chain dehydrogenase</fullName>
    </submittedName>
</protein>
<evidence type="ECO:0000313" key="6">
    <source>
        <dbReference type="EMBL" id="EGK71521.1"/>
    </source>
</evidence>
<accession>F5RD50</accession>
<evidence type="ECO:0000313" key="7">
    <source>
        <dbReference type="Proteomes" id="UP000005019"/>
    </source>
</evidence>
<evidence type="ECO:0000256" key="3">
    <source>
        <dbReference type="RuleBase" id="RU000363"/>
    </source>
</evidence>
<gene>
    <name evidence="6" type="ORF">METUNv1_02209</name>
</gene>